<feature type="transmembrane region" description="Helical" evidence="1">
    <location>
        <begin position="63"/>
        <end position="81"/>
    </location>
</feature>
<feature type="transmembrane region" description="Helical" evidence="1">
    <location>
        <begin position="26"/>
        <end position="43"/>
    </location>
</feature>
<dbReference type="OrthoDB" id="9812349at2"/>
<accession>A0A1M4X489</accession>
<dbReference type="RefSeq" id="WP_073051742.1">
    <property type="nucleotide sequence ID" value="NZ_FQUP01000001.1"/>
</dbReference>
<dbReference type="PANTHER" id="PTHR34980:SF2">
    <property type="entry name" value="INNER MEMBRANE PROTEIN YHAH-RELATED"/>
    <property type="match status" value="1"/>
</dbReference>
<protein>
    <submittedName>
        <fullName evidence="2">Uncharacterized membrane protein YhaH, DUF805 family</fullName>
    </submittedName>
</protein>
<organism evidence="2 3">
    <name type="scientific">Kaistia soli DSM 19436</name>
    <dbReference type="NCBI Taxonomy" id="1122133"/>
    <lineage>
        <taxon>Bacteria</taxon>
        <taxon>Pseudomonadati</taxon>
        <taxon>Pseudomonadota</taxon>
        <taxon>Alphaproteobacteria</taxon>
        <taxon>Hyphomicrobiales</taxon>
        <taxon>Kaistiaceae</taxon>
        <taxon>Kaistia</taxon>
    </lineage>
</organism>
<dbReference type="PANTHER" id="PTHR34980">
    <property type="entry name" value="INNER MEMBRANE PROTEIN-RELATED-RELATED"/>
    <property type="match status" value="1"/>
</dbReference>
<dbReference type="GO" id="GO:0005886">
    <property type="term" value="C:plasma membrane"/>
    <property type="evidence" value="ECO:0007669"/>
    <property type="project" value="TreeGrafter"/>
</dbReference>
<dbReference type="EMBL" id="FQUP01000001">
    <property type="protein sequence ID" value="SHE88002.1"/>
    <property type="molecule type" value="Genomic_DNA"/>
</dbReference>
<evidence type="ECO:0000313" key="3">
    <source>
        <dbReference type="Proteomes" id="UP000184485"/>
    </source>
</evidence>
<reference evidence="2 3" key="1">
    <citation type="submission" date="2016-11" db="EMBL/GenBank/DDBJ databases">
        <authorList>
            <person name="Jaros S."/>
            <person name="Januszkiewicz K."/>
            <person name="Wedrychowicz H."/>
        </authorList>
    </citation>
    <scope>NUCLEOTIDE SEQUENCE [LARGE SCALE GENOMIC DNA]</scope>
    <source>
        <strain evidence="2 3">DSM 19436</strain>
    </source>
</reference>
<dbReference type="Pfam" id="PF05656">
    <property type="entry name" value="DUF805"/>
    <property type="match status" value="1"/>
</dbReference>
<gene>
    <name evidence="2" type="ORF">SAMN02745157_1136</name>
</gene>
<dbReference type="Proteomes" id="UP000184485">
    <property type="component" value="Unassembled WGS sequence"/>
</dbReference>
<dbReference type="AlphaFoldDB" id="A0A1M4X489"/>
<sequence>MNMTTAVKTVFSKYVTFSGRAPRSEFWWWVLFTVIVSIIAYALDNAFGWDYDSMQSAGPLSGLWSLATILPNLAVTVRRLHDTDRSGWWIFLTLIPLIGALVLLYWYLKPGTPGTNRFG</sequence>
<keyword evidence="1" id="KW-0812">Transmembrane</keyword>
<keyword evidence="1" id="KW-1133">Transmembrane helix</keyword>
<evidence type="ECO:0000256" key="1">
    <source>
        <dbReference type="SAM" id="Phobius"/>
    </source>
</evidence>
<feature type="transmembrane region" description="Helical" evidence="1">
    <location>
        <begin position="88"/>
        <end position="108"/>
    </location>
</feature>
<name>A0A1M4X489_9HYPH</name>
<dbReference type="InterPro" id="IPR008523">
    <property type="entry name" value="DUF805"/>
</dbReference>
<proteinExistence type="predicted"/>
<keyword evidence="3" id="KW-1185">Reference proteome</keyword>
<keyword evidence="1" id="KW-0472">Membrane</keyword>
<evidence type="ECO:0000313" key="2">
    <source>
        <dbReference type="EMBL" id="SHE88002.1"/>
    </source>
</evidence>